<feature type="binding site" evidence="6">
    <location>
        <position position="238"/>
    </location>
    <ligand>
        <name>(6S)-NADPHX</name>
        <dbReference type="ChEBI" id="CHEBI:64076"/>
    </ligand>
</feature>
<feature type="binding site" evidence="6">
    <location>
        <position position="122"/>
    </location>
    <ligand>
        <name>(6S)-NADPHX</name>
        <dbReference type="ChEBI" id="CHEBI:64076"/>
    </ligand>
</feature>
<dbReference type="PANTHER" id="PTHR12592:SF0">
    <property type="entry name" value="ATP-DEPENDENT (S)-NAD(P)H-HYDRATE DEHYDRATASE"/>
    <property type="match status" value="1"/>
</dbReference>
<dbReference type="Pfam" id="PF01256">
    <property type="entry name" value="Carb_kinase"/>
    <property type="match status" value="1"/>
</dbReference>
<feature type="binding site" evidence="6">
    <location>
        <position position="171"/>
    </location>
    <ligand>
        <name>(6S)-NADPHX</name>
        <dbReference type="ChEBI" id="CHEBI:64076"/>
    </ligand>
</feature>
<dbReference type="GO" id="GO:0046496">
    <property type="term" value="P:nicotinamide nucleotide metabolic process"/>
    <property type="evidence" value="ECO:0007669"/>
    <property type="project" value="UniProtKB-UniRule"/>
</dbReference>
<dbReference type="Gene3D" id="3.40.1190.20">
    <property type="match status" value="1"/>
</dbReference>
<evidence type="ECO:0000256" key="5">
    <source>
        <dbReference type="ARBA" id="ARBA00023239"/>
    </source>
</evidence>
<comment type="catalytic activity">
    <reaction evidence="6">
        <text>(6S)-NADPHX + ADP = AMP + phosphate + NADPH + H(+)</text>
        <dbReference type="Rhea" id="RHEA:32235"/>
        <dbReference type="ChEBI" id="CHEBI:15378"/>
        <dbReference type="ChEBI" id="CHEBI:43474"/>
        <dbReference type="ChEBI" id="CHEBI:57783"/>
        <dbReference type="ChEBI" id="CHEBI:64076"/>
        <dbReference type="ChEBI" id="CHEBI:456215"/>
        <dbReference type="ChEBI" id="CHEBI:456216"/>
        <dbReference type="EC" id="4.2.1.136"/>
    </reaction>
</comment>
<accession>A0A2H0UXM1</accession>
<comment type="caution">
    <text evidence="6">Lacks conserved residue(s) required for the propagation of feature annotation.</text>
</comment>
<evidence type="ECO:0000256" key="6">
    <source>
        <dbReference type="HAMAP-Rule" id="MF_01965"/>
    </source>
</evidence>
<comment type="function">
    <text evidence="6">Catalyzes the dehydration of the S-form of NAD(P)HX at the expense of ADP, which is converted to AMP. Together with NAD(P)HX epimerase, which catalyzes the epimerization of the S- and R-forms, the enzyme allows the repair of both epimers of NAD(P)HX, a damaged form of NAD(P)H that is a result of enzymatic or heat-dependent hydration.</text>
</comment>
<gene>
    <name evidence="6" type="primary">nnrD</name>
    <name evidence="8" type="ORF">COU03_01650</name>
</gene>
<keyword evidence="5 6" id="KW-0456">Lyase</keyword>
<evidence type="ECO:0000256" key="2">
    <source>
        <dbReference type="ARBA" id="ARBA00022840"/>
    </source>
</evidence>
<evidence type="ECO:0000259" key="7">
    <source>
        <dbReference type="PROSITE" id="PS51383"/>
    </source>
</evidence>
<evidence type="ECO:0000256" key="4">
    <source>
        <dbReference type="ARBA" id="ARBA00023027"/>
    </source>
</evidence>
<comment type="subunit">
    <text evidence="6">Homotetramer.</text>
</comment>
<comment type="caution">
    <text evidence="8">The sequence shown here is derived from an EMBL/GenBank/DDBJ whole genome shotgun (WGS) entry which is preliminary data.</text>
</comment>
<organism evidence="8 9">
    <name type="scientific">bacterium (Candidatus Gribaldobacteria) CG10_big_fil_rev_8_21_14_0_10_41_12</name>
    <dbReference type="NCBI Taxonomy" id="2014277"/>
    <lineage>
        <taxon>Bacteria</taxon>
        <taxon>Candidatus Gribaldobacteria</taxon>
    </lineage>
</organism>
<comment type="cofactor">
    <cofactor evidence="6">
        <name>Mg(2+)</name>
        <dbReference type="ChEBI" id="CHEBI:18420"/>
    </cofactor>
</comment>
<dbReference type="Proteomes" id="UP000228906">
    <property type="component" value="Unassembled WGS sequence"/>
</dbReference>
<dbReference type="PANTHER" id="PTHR12592">
    <property type="entry name" value="ATP-DEPENDENT (S)-NAD(P)H-HYDRATE DEHYDRATASE FAMILY MEMBER"/>
    <property type="match status" value="1"/>
</dbReference>
<keyword evidence="2 6" id="KW-0067">ATP-binding</keyword>
<dbReference type="SUPFAM" id="SSF53613">
    <property type="entry name" value="Ribokinase-like"/>
    <property type="match status" value="1"/>
</dbReference>
<keyword evidence="3 6" id="KW-0521">NADP</keyword>
<dbReference type="GO" id="GO:0110051">
    <property type="term" value="P:metabolite repair"/>
    <property type="evidence" value="ECO:0007669"/>
    <property type="project" value="TreeGrafter"/>
</dbReference>
<dbReference type="InterPro" id="IPR029056">
    <property type="entry name" value="Ribokinase-like"/>
</dbReference>
<protein>
    <recommendedName>
        <fullName evidence="6">ADP-dependent (S)-NAD(P)H-hydrate dehydratase</fullName>
        <ecNumber evidence="6">4.2.1.136</ecNumber>
    </recommendedName>
    <alternativeName>
        <fullName evidence="6">ADP-dependent NAD(P)HX dehydratase</fullName>
    </alternativeName>
</protein>
<keyword evidence="4 6" id="KW-0520">NAD</keyword>
<dbReference type="PROSITE" id="PS51383">
    <property type="entry name" value="YJEF_C_3"/>
    <property type="match status" value="1"/>
</dbReference>
<reference evidence="9" key="1">
    <citation type="submission" date="2017-09" db="EMBL/GenBank/DDBJ databases">
        <title>Depth-based differentiation of microbial function through sediment-hosted aquifers and enrichment of novel symbionts in the deep terrestrial subsurface.</title>
        <authorList>
            <person name="Probst A.J."/>
            <person name="Ladd B."/>
            <person name="Jarett J.K."/>
            <person name="Geller-Mcgrath D.E."/>
            <person name="Sieber C.M.K."/>
            <person name="Emerson J.B."/>
            <person name="Anantharaman K."/>
            <person name="Thomas B.C."/>
            <person name="Malmstrom R."/>
            <person name="Stieglmeier M."/>
            <person name="Klingl A."/>
            <person name="Woyke T."/>
            <person name="Ryan C.M."/>
            <person name="Banfield J.F."/>
        </authorList>
    </citation>
    <scope>NUCLEOTIDE SEQUENCE [LARGE SCALE GENOMIC DNA]</scope>
</reference>
<comment type="catalytic activity">
    <reaction evidence="6">
        <text>(6S)-NADHX + ADP = AMP + phosphate + NADH + H(+)</text>
        <dbReference type="Rhea" id="RHEA:32223"/>
        <dbReference type="ChEBI" id="CHEBI:15378"/>
        <dbReference type="ChEBI" id="CHEBI:43474"/>
        <dbReference type="ChEBI" id="CHEBI:57945"/>
        <dbReference type="ChEBI" id="CHEBI:64074"/>
        <dbReference type="ChEBI" id="CHEBI:456215"/>
        <dbReference type="ChEBI" id="CHEBI:456216"/>
        <dbReference type="EC" id="4.2.1.136"/>
    </reaction>
</comment>
<dbReference type="GO" id="GO:0052855">
    <property type="term" value="F:ADP-dependent NAD(P)H-hydrate dehydratase activity"/>
    <property type="evidence" value="ECO:0007669"/>
    <property type="project" value="UniProtKB-UniRule"/>
</dbReference>
<feature type="binding site" evidence="6">
    <location>
        <position position="237"/>
    </location>
    <ligand>
        <name>AMP</name>
        <dbReference type="ChEBI" id="CHEBI:456215"/>
    </ligand>
</feature>
<comment type="similarity">
    <text evidence="6">Belongs to the NnrD/CARKD family.</text>
</comment>
<dbReference type="InterPro" id="IPR000631">
    <property type="entry name" value="CARKD"/>
</dbReference>
<evidence type="ECO:0000256" key="3">
    <source>
        <dbReference type="ARBA" id="ARBA00022857"/>
    </source>
</evidence>
<evidence type="ECO:0000313" key="9">
    <source>
        <dbReference type="Proteomes" id="UP000228906"/>
    </source>
</evidence>
<name>A0A2H0UXM1_9BACT</name>
<proteinExistence type="inferred from homology"/>
<dbReference type="NCBIfam" id="TIGR00196">
    <property type="entry name" value="yjeF_cterm"/>
    <property type="match status" value="1"/>
</dbReference>
<feature type="domain" description="YjeF C-terminal" evidence="7">
    <location>
        <begin position="12"/>
        <end position="294"/>
    </location>
</feature>
<dbReference type="CDD" id="cd01171">
    <property type="entry name" value="YXKO-related"/>
    <property type="match status" value="1"/>
</dbReference>
<evidence type="ECO:0000256" key="1">
    <source>
        <dbReference type="ARBA" id="ARBA00022741"/>
    </source>
</evidence>
<keyword evidence="1 6" id="KW-0547">Nucleotide-binding</keyword>
<evidence type="ECO:0000313" key="8">
    <source>
        <dbReference type="EMBL" id="PIR91565.1"/>
    </source>
</evidence>
<sequence>MKIKKPMLNKINKDILKQVYLPRPSESHKYDFGLLLVVGGGDFYTGSPALAAMAAFRAGVDMTHILAPKRAADIIAGFSPNLAAYPFKGKIFGNDDLPTLLAFTESAQSVAGEKTAVVLGGGMGRSSETKKAILAYLQQTKIKAVIDADGIHAVSENLDAIRGRNFIFTPHSYEFLTLTGRDIREAKLEEKIIVVQEEAKKFGGIIILKGATDIISNGFETVIDQGGSPFMTVGGTGDTLAGIAGSLLAQGCDPFLAAQAASFINGKAGELAATKFGPAMLATDLIEEIANVIK</sequence>
<dbReference type="EC" id="4.2.1.136" evidence="6"/>
<dbReference type="HAMAP" id="MF_01965">
    <property type="entry name" value="NADHX_dehydratase"/>
    <property type="match status" value="1"/>
</dbReference>
<dbReference type="AlphaFoldDB" id="A0A2H0UXM1"/>
<dbReference type="EMBL" id="PFAV01000029">
    <property type="protein sequence ID" value="PIR91565.1"/>
    <property type="molecule type" value="Genomic_DNA"/>
</dbReference>
<dbReference type="GO" id="GO:0005524">
    <property type="term" value="F:ATP binding"/>
    <property type="evidence" value="ECO:0007669"/>
    <property type="project" value="UniProtKB-KW"/>
</dbReference>